<dbReference type="InterPro" id="IPR051265">
    <property type="entry name" value="HIBADH-related_NP60_sf"/>
</dbReference>
<dbReference type="SUPFAM" id="SSF48179">
    <property type="entry name" value="6-phosphogluconate dehydrogenase C-terminal domain-like"/>
    <property type="match status" value="1"/>
</dbReference>
<accession>A0AAN7SUB4</accession>
<evidence type="ECO:0000256" key="1">
    <source>
        <dbReference type="ARBA" id="ARBA00007598"/>
    </source>
</evidence>
<dbReference type="PIRSF" id="PIRSF000103">
    <property type="entry name" value="HIBADH"/>
    <property type="match status" value="1"/>
</dbReference>
<reference evidence="5 6" key="1">
    <citation type="submission" date="2023-08" db="EMBL/GenBank/DDBJ databases">
        <title>Black Yeasts Isolated from many extreme environments.</title>
        <authorList>
            <person name="Coleine C."/>
            <person name="Stajich J.E."/>
            <person name="Selbmann L."/>
        </authorList>
    </citation>
    <scope>NUCLEOTIDE SEQUENCE [LARGE SCALE GENOMIC DNA]</scope>
    <source>
        <strain evidence="5 6">CCFEE 5910</strain>
    </source>
</reference>
<evidence type="ECO:0000256" key="2">
    <source>
        <dbReference type="ARBA" id="ARBA00023002"/>
    </source>
</evidence>
<dbReference type="GO" id="GO:0016491">
    <property type="term" value="F:oxidoreductase activity"/>
    <property type="evidence" value="ECO:0007669"/>
    <property type="project" value="UniProtKB-KW"/>
</dbReference>
<dbReference type="PANTHER" id="PTHR43580:SF3">
    <property type="entry name" value="6-PHOSPHOGLUCONATE DEHYDROGENASE FAMILY PROTEIN (AFU_ORTHOLOGUE AFUA_2G11600)"/>
    <property type="match status" value="1"/>
</dbReference>
<evidence type="ECO:0000259" key="4">
    <source>
        <dbReference type="Pfam" id="PF03446"/>
    </source>
</evidence>
<dbReference type="Gene3D" id="3.40.50.720">
    <property type="entry name" value="NAD(P)-binding Rossmann-like Domain"/>
    <property type="match status" value="1"/>
</dbReference>
<feature type="domain" description="6-phosphogluconate dehydrogenase NADP-binding" evidence="4">
    <location>
        <begin position="4"/>
        <end position="153"/>
    </location>
</feature>
<name>A0AAN7SUB4_9EURO</name>
<dbReference type="Proteomes" id="UP001309876">
    <property type="component" value="Unassembled WGS sequence"/>
</dbReference>
<dbReference type="InterPro" id="IPR008927">
    <property type="entry name" value="6-PGluconate_DH-like_C_sf"/>
</dbReference>
<evidence type="ECO:0000256" key="3">
    <source>
        <dbReference type="PIRSR" id="PIRSR000103-1"/>
    </source>
</evidence>
<evidence type="ECO:0000313" key="6">
    <source>
        <dbReference type="Proteomes" id="UP001309876"/>
    </source>
</evidence>
<dbReference type="InterPro" id="IPR015815">
    <property type="entry name" value="HIBADH-related"/>
</dbReference>
<dbReference type="PANTHER" id="PTHR43580">
    <property type="entry name" value="OXIDOREDUCTASE GLYR1-RELATED"/>
    <property type="match status" value="1"/>
</dbReference>
<comment type="similarity">
    <text evidence="1">Belongs to the HIBADH-related family. NP60 subfamily.</text>
</comment>
<dbReference type="EMBL" id="JAVRRJ010000009">
    <property type="protein sequence ID" value="KAK5081706.1"/>
    <property type="molecule type" value="Genomic_DNA"/>
</dbReference>
<dbReference type="Pfam" id="PF03446">
    <property type="entry name" value="NAD_binding_2"/>
    <property type="match status" value="1"/>
</dbReference>
<dbReference type="InterPro" id="IPR013328">
    <property type="entry name" value="6PGD_dom2"/>
</dbReference>
<keyword evidence="6" id="KW-1185">Reference proteome</keyword>
<sequence>MAPQLGFVGLGNIGRGMSKNLVEKGNLSKPLLLFNRTKSRADDLSSKIGNSKVASSVEDLIAKSNIIFYCLGDDASVLEMVEKMVQNSVRDKLFVDCSTVHPSTTDQENEKITSAGGRFVAMPVFGAPAMADSGSLICVLAGKASDIEKVKPYTTGVVGRAVIDFNDEPPSKATTLKVLGNTFILSMVTTLAEGHVLAEKSGLGTDQLHKFIEIMFPGPFTAYSTRMLSGDYYQRDEPLFAVDLARKDARHAKKIASDNGTRMRIVELGDEYLAGVKAEMGQSGDLAGIYGAKRAESGLPYRNQEDKK</sequence>
<dbReference type="SUPFAM" id="SSF51735">
    <property type="entry name" value="NAD(P)-binding Rossmann-fold domains"/>
    <property type="match status" value="1"/>
</dbReference>
<dbReference type="AlphaFoldDB" id="A0AAN7SUB4"/>
<keyword evidence="2" id="KW-0560">Oxidoreductase</keyword>
<dbReference type="InterPro" id="IPR036291">
    <property type="entry name" value="NAD(P)-bd_dom_sf"/>
</dbReference>
<proteinExistence type="inferred from homology"/>
<organism evidence="5 6">
    <name type="scientific">Lithohypha guttulata</name>
    <dbReference type="NCBI Taxonomy" id="1690604"/>
    <lineage>
        <taxon>Eukaryota</taxon>
        <taxon>Fungi</taxon>
        <taxon>Dikarya</taxon>
        <taxon>Ascomycota</taxon>
        <taxon>Pezizomycotina</taxon>
        <taxon>Eurotiomycetes</taxon>
        <taxon>Chaetothyriomycetidae</taxon>
        <taxon>Chaetothyriales</taxon>
        <taxon>Trichomeriaceae</taxon>
        <taxon>Lithohypha</taxon>
    </lineage>
</organism>
<gene>
    <name evidence="5" type="ORF">LTR05_007839</name>
</gene>
<feature type="active site" evidence="3">
    <location>
        <position position="177"/>
    </location>
</feature>
<dbReference type="Gene3D" id="1.10.1040.10">
    <property type="entry name" value="N-(1-d-carboxylethyl)-l-norvaline Dehydrogenase, domain 2"/>
    <property type="match status" value="1"/>
</dbReference>
<dbReference type="InterPro" id="IPR006115">
    <property type="entry name" value="6PGDH_NADP-bd"/>
</dbReference>
<comment type="caution">
    <text evidence="5">The sequence shown here is derived from an EMBL/GenBank/DDBJ whole genome shotgun (WGS) entry which is preliminary data.</text>
</comment>
<protein>
    <recommendedName>
        <fullName evidence="4">6-phosphogluconate dehydrogenase NADP-binding domain-containing protein</fullName>
    </recommendedName>
</protein>
<evidence type="ECO:0000313" key="5">
    <source>
        <dbReference type="EMBL" id="KAK5081706.1"/>
    </source>
</evidence>
<dbReference type="GO" id="GO:0050661">
    <property type="term" value="F:NADP binding"/>
    <property type="evidence" value="ECO:0007669"/>
    <property type="project" value="InterPro"/>
</dbReference>